<organism evidence="3 4">
    <name type="scientific">Parendozoicomonas callyspongiae</name>
    <dbReference type="NCBI Taxonomy" id="2942213"/>
    <lineage>
        <taxon>Bacteria</taxon>
        <taxon>Pseudomonadati</taxon>
        <taxon>Pseudomonadota</taxon>
        <taxon>Gammaproteobacteria</taxon>
        <taxon>Oceanospirillales</taxon>
        <taxon>Endozoicomonadaceae</taxon>
        <taxon>Parendozoicomonas</taxon>
    </lineage>
</organism>
<keyword evidence="2" id="KW-0732">Signal</keyword>
<accession>A0ABT0PLW2</accession>
<name>A0ABT0PLW2_9GAMM</name>
<feature type="signal peptide" evidence="2">
    <location>
        <begin position="1"/>
        <end position="33"/>
    </location>
</feature>
<feature type="compositionally biased region" description="Low complexity" evidence="1">
    <location>
        <begin position="485"/>
        <end position="502"/>
    </location>
</feature>
<dbReference type="Proteomes" id="UP001203338">
    <property type="component" value="Unassembled WGS sequence"/>
</dbReference>
<proteinExistence type="predicted"/>
<keyword evidence="4" id="KW-1185">Reference proteome</keyword>
<comment type="caution">
    <text evidence="3">The sequence shown here is derived from an EMBL/GenBank/DDBJ whole genome shotgun (WGS) entry which is preliminary data.</text>
</comment>
<evidence type="ECO:0000256" key="2">
    <source>
        <dbReference type="SAM" id="SignalP"/>
    </source>
</evidence>
<feature type="region of interest" description="Disordered" evidence="1">
    <location>
        <begin position="485"/>
        <end position="508"/>
    </location>
</feature>
<protein>
    <submittedName>
        <fullName evidence="3">Uncharacterized protein</fullName>
    </submittedName>
</protein>
<evidence type="ECO:0000313" key="3">
    <source>
        <dbReference type="EMBL" id="MCL6271717.1"/>
    </source>
</evidence>
<gene>
    <name evidence="3" type="ORF">M3P05_17500</name>
</gene>
<dbReference type="EMBL" id="JAMFLX010000031">
    <property type="protein sequence ID" value="MCL6271717.1"/>
    <property type="molecule type" value="Genomic_DNA"/>
</dbReference>
<feature type="chain" id="PRO_5047096503" evidence="2">
    <location>
        <begin position="34"/>
        <end position="543"/>
    </location>
</feature>
<feature type="region of interest" description="Disordered" evidence="1">
    <location>
        <begin position="520"/>
        <end position="543"/>
    </location>
</feature>
<evidence type="ECO:0000313" key="4">
    <source>
        <dbReference type="Proteomes" id="UP001203338"/>
    </source>
</evidence>
<reference evidence="3 4" key="1">
    <citation type="submission" date="2022-05" db="EMBL/GenBank/DDBJ databases">
        <authorList>
            <person name="Park J.-S."/>
        </authorList>
    </citation>
    <scope>NUCLEOTIDE SEQUENCE [LARGE SCALE GENOMIC DNA]</scope>
    <source>
        <strain evidence="3 4">2012CJ34-2</strain>
    </source>
</reference>
<sequence length="543" mass="60620">MFPFMRIMKKKNEGLFCSCFLAVLVLCPSASLANYEKLYSQVVNQQVRQLLVMEGHHSWIIWNEIRKVRENNAQAGAADGQQQNLLAALEIEECAGDSMNAPGFLVCTEILDKQNKDEESYPYLRLYNGILETIAKPGRRKQGEHPGHRYFVYLVQKHLKHHHVEMVEGLTKRGWGTQYFQQEPFADSQLANANQTFGWSLEKDLMLLESIKTAFEKFGFWDLPVYRRITPTLSAKNMLNHQFRGSINEKVTFRDENTEMLALLRNDGCGGYLAVFIGIKRVIPWKHIAIGILQQFPDNEQAIKLGEFVGLTSDEIISTDLSVCIAKEKGLHPYLRNLCEKAEVSFEHRDSLKIAVERGLSDFSDKSDIGTVMVALKIWRVLSQYESQTIGGKSTSVDKKQALLATLANKDVGGYLGLLDKMVRLKRYTEVGKVLAALPDPDMSDRIATAVNLPGPYHLWNKDKQPRSTDAASLAQQLSSMSVSSSVSSTSTASTGAAGGDVSTEEYINVQTGKSDTISLGFIKKNPDGSPMLLQSPSAKSRK</sequence>
<dbReference type="RefSeq" id="WP_249701357.1">
    <property type="nucleotide sequence ID" value="NZ_JAMFLX010000031.1"/>
</dbReference>
<feature type="compositionally biased region" description="Polar residues" evidence="1">
    <location>
        <begin position="533"/>
        <end position="543"/>
    </location>
</feature>
<evidence type="ECO:0000256" key="1">
    <source>
        <dbReference type="SAM" id="MobiDB-lite"/>
    </source>
</evidence>